<proteinExistence type="predicted"/>
<reference evidence="1 2" key="1">
    <citation type="journal article" date="2021" name="Hortic Res">
        <title>High-quality reference genome and annotation aids understanding of berry development for evergreen blueberry (Vaccinium darrowii).</title>
        <authorList>
            <person name="Yu J."/>
            <person name="Hulse-Kemp A.M."/>
            <person name="Babiker E."/>
            <person name="Staton M."/>
        </authorList>
    </citation>
    <scope>NUCLEOTIDE SEQUENCE [LARGE SCALE GENOMIC DNA]</scope>
    <source>
        <strain evidence="2">cv. NJ 8807/NJ 8810</strain>
        <tissue evidence="1">Young leaf</tissue>
    </source>
</reference>
<accession>A0ACB7XKV8</accession>
<sequence>MEQMEDSSNSSATNLLRYLVLYAAVAGLGYIIVLFVQHRLLERNRLLDRNRVTSRKAQMAKQIGVLSKAAIAFKLAKSWDRAGSTYMELSNCHLKMKRKRGAATAFADAANCYKKTNSKESISCFEQAVNLFLEIGCLPTSARYYEDQGIYGHENIKDDENSVLLVQEIAELYEAEQNFHQAIVYYERAADLFHCEEEKTSANHCRRKIAQFAAQLEDYQKSIEIYEDAARQSLSNNLRKYEVQELLLDAGICELCKGKGDVVAINNALGRYQDLDPTFLGTGEYKLLADLADAIDQENVAMFTDAVNKFESMTFTELDGRRTTLLLRVEEALKEKELADADLS</sequence>
<dbReference type="Proteomes" id="UP000828048">
    <property type="component" value="Chromosome 10"/>
</dbReference>
<comment type="caution">
    <text evidence="1">The sequence shown here is derived from an EMBL/GenBank/DDBJ whole genome shotgun (WGS) entry which is preliminary data.</text>
</comment>
<protein>
    <submittedName>
        <fullName evidence="1">Uncharacterized protein</fullName>
    </submittedName>
</protein>
<evidence type="ECO:0000313" key="2">
    <source>
        <dbReference type="Proteomes" id="UP000828048"/>
    </source>
</evidence>
<organism evidence="1 2">
    <name type="scientific">Vaccinium darrowii</name>
    <dbReference type="NCBI Taxonomy" id="229202"/>
    <lineage>
        <taxon>Eukaryota</taxon>
        <taxon>Viridiplantae</taxon>
        <taxon>Streptophyta</taxon>
        <taxon>Embryophyta</taxon>
        <taxon>Tracheophyta</taxon>
        <taxon>Spermatophyta</taxon>
        <taxon>Magnoliopsida</taxon>
        <taxon>eudicotyledons</taxon>
        <taxon>Gunneridae</taxon>
        <taxon>Pentapetalae</taxon>
        <taxon>asterids</taxon>
        <taxon>Ericales</taxon>
        <taxon>Ericaceae</taxon>
        <taxon>Vaccinioideae</taxon>
        <taxon>Vaccinieae</taxon>
        <taxon>Vaccinium</taxon>
    </lineage>
</organism>
<gene>
    <name evidence="1" type="ORF">Vadar_024250</name>
</gene>
<dbReference type="EMBL" id="CM037160">
    <property type="protein sequence ID" value="KAH7840991.1"/>
    <property type="molecule type" value="Genomic_DNA"/>
</dbReference>
<keyword evidence="2" id="KW-1185">Reference proteome</keyword>
<name>A0ACB7XKV8_9ERIC</name>
<evidence type="ECO:0000313" key="1">
    <source>
        <dbReference type="EMBL" id="KAH7840991.1"/>
    </source>
</evidence>